<name>A0A061R4V1_9CHLO</name>
<dbReference type="AlphaFoldDB" id="A0A061R4V1"/>
<feature type="region of interest" description="Disordered" evidence="1">
    <location>
        <begin position="323"/>
        <end position="354"/>
    </location>
</feature>
<gene>
    <name evidence="2" type="ORF">TSPGSL018_15474</name>
</gene>
<reference evidence="2" key="1">
    <citation type="submission" date="2014-05" db="EMBL/GenBank/DDBJ databases">
        <title>The transcriptome of the halophilic microalga Tetraselmis sp. GSL018 isolated from the Great Salt Lake, Utah.</title>
        <authorList>
            <person name="Jinkerson R.E."/>
            <person name="D'Adamo S."/>
            <person name="Posewitz M.C."/>
        </authorList>
    </citation>
    <scope>NUCLEOTIDE SEQUENCE</scope>
    <source>
        <strain evidence="2">GSL018</strain>
    </source>
</reference>
<evidence type="ECO:0000256" key="1">
    <source>
        <dbReference type="SAM" id="MobiDB-lite"/>
    </source>
</evidence>
<evidence type="ECO:0000313" key="2">
    <source>
        <dbReference type="EMBL" id="JAC65695.1"/>
    </source>
</evidence>
<protein>
    <submittedName>
        <fullName evidence="2">Uncharacterized protein</fullName>
    </submittedName>
</protein>
<organism evidence="2">
    <name type="scientific">Tetraselmis sp. GSL018</name>
    <dbReference type="NCBI Taxonomy" id="582737"/>
    <lineage>
        <taxon>Eukaryota</taxon>
        <taxon>Viridiplantae</taxon>
        <taxon>Chlorophyta</taxon>
        <taxon>core chlorophytes</taxon>
        <taxon>Chlorodendrophyceae</taxon>
        <taxon>Chlorodendrales</taxon>
        <taxon>Chlorodendraceae</taxon>
        <taxon>Tetraselmis</taxon>
    </lineage>
</organism>
<sequence length="354" mass="39959">MLDQSVTQPEIKSNLCSSKFEKGVLSKHKYAILVPSMHWPIETLKPRLFHIQELCHLFHQADELSLVFNRCVHHQGVERAEHVAWVLGLDRGRCLEILLETRAQTVLGLAPDGSSNSAVDPERTAVRQPLRAPLPELPHTAVLVANDALRPQDLVVQMRLVSDDEGGRRAEFLERPAPLVVPAAVRLDGPQGEGLPRRRVDRHHPREERHLEHMVPRLRHREHIDPYVGDAVLADGVCDCLHLPGRHVERVPRGDRHGLGLPAVAHGERLLHAQHARLVGAQRLVQGRPPHRREHRRAELRRVCHEPKAGALPLQVMEAGRLVREEQGQSQHRQPQEPHADDPPYLDPGRQLGV</sequence>
<accession>A0A061R4V1</accession>
<proteinExistence type="predicted"/>
<dbReference type="EMBL" id="GBEZ01021023">
    <property type="protein sequence ID" value="JAC65695.1"/>
    <property type="molecule type" value="Transcribed_RNA"/>
</dbReference>